<sequence length="68" mass="8272">MSRQAKRQKQRFLEKEERARTDLESTEEGNQPKSSWRSYYIHRQGRRRTDYGIRKPPESTRTDAETRT</sequence>
<organism evidence="2 3">
    <name type="scientific">Holothuria leucospilota</name>
    <name type="common">Black long sea cucumber</name>
    <name type="synonym">Mertensiothuria leucospilota</name>
    <dbReference type="NCBI Taxonomy" id="206669"/>
    <lineage>
        <taxon>Eukaryota</taxon>
        <taxon>Metazoa</taxon>
        <taxon>Echinodermata</taxon>
        <taxon>Eleutherozoa</taxon>
        <taxon>Echinozoa</taxon>
        <taxon>Holothuroidea</taxon>
        <taxon>Aspidochirotacea</taxon>
        <taxon>Aspidochirotida</taxon>
        <taxon>Holothuriidae</taxon>
        <taxon>Holothuria</taxon>
    </lineage>
</organism>
<comment type="caution">
    <text evidence="2">The sequence shown here is derived from an EMBL/GenBank/DDBJ whole genome shotgun (WGS) entry which is preliminary data.</text>
</comment>
<feature type="compositionally biased region" description="Basic residues" evidence="1">
    <location>
        <begin position="1"/>
        <end position="10"/>
    </location>
</feature>
<protein>
    <submittedName>
        <fullName evidence="2">Uncharacterized protein</fullName>
    </submittedName>
</protein>
<evidence type="ECO:0000313" key="3">
    <source>
        <dbReference type="Proteomes" id="UP001152320"/>
    </source>
</evidence>
<feature type="region of interest" description="Disordered" evidence="1">
    <location>
        <begin position="1"/>
        <end position="68"/>
    </location>
</feature>
<gene>
    <name evidence="2" type="ORF">HOLleu_21697</name>
</gene>
<feature type="compositionally biased region" description="Basic and acidic residues" evidence="1">
    <location>
        <begin position="11"/>
        <end position="23"/>
    </location>
</feature>
<feature type="compositionally biased region" description="Polar residues" evidence="1">
    <location>
        <begin position="28"/>
        <end position="37"/>
    </location>
</feature>
<dbReference type="EMBL" id="JAIZAY010000010">
    <property type="protein sequence ID" value="KAJ8034734.1"/>
    <property type="molecule type" value="Genomic_DNA"/>
</dbReference>
<reference evidence="2" key="1">
    <citation type="submission" date="2021-10" db="EMBL/GenBank/DDBJ databases">
        <title>Tropical sea cucumber genome reveals ecological adaptation and Cuvierian tubules defense mechanism.</title>
        <authorList>
            <person name="Chen T."/>
        </authorList>
    </citation>
    <scope>NUCLEOTIDE SEQUENCE</scope>
    <source>
        <strain evidence="2">Nanhai2018</strain>
        <tissue evidence="2">Muscle</tissue>
    </source>
</reference>
<proteinExistence type="predicted"/>
<feature type="compositionally biased region" description="Basic and acidic residues" evidence="1">
    <location>
        <begin position="47"/>
        <end position="68"/>
    </location>
</feature>
<keyword evidence="3" id="KW-1185">Reference proteome</keyword>
<dbReference type="Proteomes" id="UP001152320">
    <property type="component" value="Chromosome 10"/>
</dbReference>
<evidence type="ECO:0000313" key="2">
    <source>
        <dbReference type="EMBL" id="KAJ8034734.1"/>
    </source>
</evidence>
<dbReference type="AlphaFoldDB" id="A0A9Q1BY67"/>
<accession>A0A9Q1BY67</accession>
<evidence type="ECO:0000256" key="1">
    <source>
        <dbReference type="SAM" id="MobiDB-lite"/>
    </source>
</evidence>
<name>A0A9Q1BY67_HOLLE</name>